<gene>
    <name evidence="2" type="ORF">PCON_10164</name>
</gene>
<evidence type="ECO:0000256" key="1">
    <source>
        <dbReference type="SAM" id="Phobius"/>
    </source>
</evidence>
<reference evidence="2 3" key="1">
    <citation type="journal article" date="2013" name="PLoS Genet.">
        <title>The genome and development-dependent transcriptomes of Pyronema confluens: a window into fungal evolution.</title>
        <authorList>
            <person name="Traeger S."/>
            <person name="Altegoer F."/>
            <person name="Freitag M."/>
            <person name="Gabaldon T."/>
            <person name="Kempken F."/>
            <person name="Kumar A."/>
            <person name="Marcet-Houben M."/>
            <person name="Poggeler S."/>
            <person name="Stajich J.E."/>
            <person name="Nowrousian M."/>
        </authorList>
    </citation>
    <scope>NUCLEOTIDE SEQUENCE [LARGE SCALE GENOMIC DNA]</scope>
    <source>
        <strain evidence="3">CBS 100304</strain>
        <tissue evidence="2">Vegetative mycelium</tissue>
    </source>
</reference>
<organism evidence="2 3">
    <name type="scientific">Pyronema omphalodes (strain CBS 100304)</name>
    <name type="common">Pyronema confluens</name>
    <dbReference type="NCBI Taxonomy" id="1076935"/>
    <lineage>
        <taxon>Eukaryota</taxon>
        <taxon>Fungi</taxon>
        <taxon>Dikarya</taxon>
        <taxon>Ascomycota</taxon>
        <taxon>Pezizomycotina</taxon>
        <taxon>Pezizomycetes</taxon>
        <taxon>Pezizales</taxon>
        <taxon>Pyronemataceae</taxon>
        <taxon>Pyronema</taxon>
    </lineage>
</organism>
<name>U4L4C1_PYROM</name>
<keyword evidence="1" id="KW-0472">Membrane</keyword>
<feature type="transmembrane region" description="Helical" evidence="1">
    <location>
        <begin position="23"/>
        <end position="42"/>
    </location>
</feature>
<keyword evidence="1" id="KW-0812">Transmembrane</keyword>
<proteinExistence type="predicted"/>
<keyword evidence="3" id="KW-1185">Reference proteome</keyword>
<sequence>MIIHCRYICLLVRDPKGPLFETIADIVRGFFGLVVLLLCHLYKRSAIRDNRAVAGSTSVR</sequence>
<accession>U4L4C1</accession>
<evidence type="ECO:0000313" key="2">
    <source>
        <dbReference type="EMBL" id="CCX10570.1"/>
    </source>
</evidence>
<protein>
    <submittedName>
        <fullName evidence="2">Uncharacterized protein</fullName>
    </submittedName>
</protein>
<dbReference type="AlphaFoldDB" id="U4L4C1"/>
<evidence type="ECO:0000313" key="3">
    <source>
        <dbReference type="Proteomes" id="UP000018144"/>
    </source>
</evidence>
<keyword evidence="1" id="KW-1133">Transmembrane helix</keyword>
<dbReference type="Proteomes" id="UP000018144">
    <property type="component" value="Unassembled WGS sequence"/>
</dbReference>
<dbReference type="EMBL" id="HF935553">
    <property type="protein sequence ID" value="CCX10570.1"/>
    <property type="molecule type" value="Genomic_DNA"/>
</dbReference>